<dbReference type="PANTHER" id="PTHR31558">
    <property type="entry name" value="CW14 PROTEIN"/>
    <property type="match status" value="1"/>
</dbReference>
<evidence type="ECO:0000313" key="3">
    <source>
        <dbReference type="EMBL" id="CAE0761230.1"/>
    </source>
</evidence>
<evidence type="ECO:0000256" key="1">
    <source>
        <dbReference type="SAM" id="MobiDB-lite"/>
    </source>
</evidence>
<accession>A0A7S4BDC8</accession>
<gene>
    <name evidence="3" type="ORF">PCAR00345_LOCUS13842</name>
</gene>
<feature type="region of interest" description="Disordered" evidence="1">
    <location>
        <begin position="1"/>
        <end position="34"/>
    </location>
</feature>
<evidence type="ECO:0000259" key="2">
    <source>
        <dbReference type="Pfam" id="PF07059"/>
    </source>
</evidence>
<dbReference type="InterPro" id="IPR009769">
    <property type="entry name" value="EDR2_C"/>
</dbReference>
<dbReference type="EMBL" id="HBIZ01021884">
    <property type="protein sequence ID" value="CAE0761230.1"/>
    <property type="molecule type" value="Transcribed_RNA"/>
</dbReference>
<protein>
    <recommendedName>
        <fullName evidence="2">Protein ENHANCED DISEASE RESISTANCE 2 C-terminal domain-containing protein</fullName>
    </recommendedName>
</protein>
<name>A0A7S4BDC8_CHRCT</name>
<dbReference type="AlphaFoldDB" id="A0A7S4BDC8"/>
<organism evidence="3">
    <name type="scientific">Chrysotila carterae</name>
    <name type="common">Marine alga</name>
    <name type="synonym">Syracosphaera carterae</name>
    <dbReference type="NCBI Taxonomy" id="13221"/>
    <lineage>
        <taxon>Eukaryota</taxon>
        <taxon>Haptista</taxon>
        <taxon>Haptophyta</taxon>
        <taxon>Prymnesiophyceae</taxon>
        <taxon>Isochrysidales</taxon>
        <taxon>Isochrysidaceae</taxon>
        <taxon>Chrysotila</taxon>
    </lineage>
</organism>
<dbReference type="Pfam" id="PF07059">
    <property type="entry name" value="EDR2_C"/>
    <property type="match status" value="1"/>
</dbReference>
<proteinExistence type="predicted"/>
<sequence>MNGSSDAEVSSSVDESSQSCNGTNGVVETPLPAMPSSIKPGNLKLWLPPEMASCSTAHPDEVMKKLTREEHSWTPCPGRAFNVRSGPNYASTGTKRPSEHSLYDVVAIDGYRSDQKLPHIGRVMLLPEDNEAAGLGLPPHLIINFMVPNYAPGIIGGKKSDGPGWNLVMQCRLSDEAREAIRKGEPSPAIELARRFMHPEEGRKLRKERLKCIFGTADVAEPGFNVLTRQLIQSYNFKPFLSKTASSFYNVPEKQYFEIDVDTHTWGNAALSGLNTFKSRMAKATLRAGIVIEAEEDGEMPEQMLAAAYLSYMDPTKAGFIPPEVAQYMLDDNDTAIGPLE</sequence>
<feature type="domain" description="Protein ENHANCED DISEASE RESISTANCE 2 C-terminal" evidence="2">
    <location>
        <begin position="73"/>
        <end position="314"/>
    </location>
</feature>
<reference evidence="3" key="1">
    <citation type="submission" date="2021-01" db="EMBL/GenBank/DDBJ databases">
        <authorList>
            <person name="Corre E."/>
            <person name="Pelletier E."/>
            <person name="Niang G."/>
            <person name="Scheremetjew M."/>
            <person name="Finn R."/>
            <person name="Kale V."/>
            <person name="Holt S."/>
            <person name="Cochrane G."/>
            <person name="Meng A."/>
            <person name="Brown T."/>
            <person name="Cohen L."/>
        </authorList>
    </citation>
    <scope>NUCLEOTIDE SEQUENCE</scope>
    <source>
        <strain evidence="3">CCMP645</strain>
    </source>
</reference>
<feature type="compositionally biased region" description="Low complexity" evidence="1">
    <location>
        <begin position="1"/>
        <end position="19"/>
    </location>
</feature>
<dbReference type="PANTHER" id="PTHR31558:SF3">
    <property type="entry name" value="CW14 PROTEIN"/>
    <property type="match status" value="1"/>
</dbReference>